<feature type="region of interest" description="Disordered" evidence="12">
    <location>
        <begin position="114"/>
        <end position="138"/>
    </location>
</feature>
<sequence length="717" mass="80802">MKSLLNRPKRGGQKQLDVLVVKTETGPGLDGEAEDGCGQVYTNGHGLRVRIKEEPHAQEICDEPGADTKPDTAASWSDDHQQQGHVKDECDSHHQPKCEPGCAAVKEEAQSWIKEDGGGEEEEVDAGNSHEHYEGGEGVCADTSSSEFFPCPHCTVSFTDLEFLEKHVKWVHQKQYLDKLKQCFSSHTLNLIPKHRCTVCSSTFNSKVKLRVHVGEAHPSAPPRRLHPCPTCARSFQYLKNLKNHCQRWHNMSVVTRGGHLSCADCGKSFKATWGQGPHLCNEPVNAEPEDKPICLDTGVQCQECGKKLRTPQSLEDHMRTHTGARPFVCRDCGRRFVERSGWRQHMKIHTGEKLFKCQVCGKAFLRSHHLKCHLTTHSGKKEYSCSECGKEFGFKSSLDLHLRTHSSERPFHCNVCGKNFNTQRNLRVHTKLHTNEKAHQCGDCGLKIGDLGALKIHLRTHTGERPYHCTVCGNRFIRLAHLRNHQRTHTGERPYKCTECDKSFTQSGDLVKHKRIHSGEKPFECPDCHRRYTSSGDLGKHRRSHTNLRPYTCQECGKSFRLSGHLKTHMLTHTGEKPYSCPNCLRSSVSSGHSGVSPSFTESGFLRQHVSVFISGHSLAGERWTSSRFVSHISFRADESADEFPLKVRSETTVVPLLRHQGEMDSCGKDASGNRQARETSQKFGPFVRTTMWNNPARRQAKIDPAIRYAIRIKAN</sequence>
<dbReference type="PANTHER" id="PTHR23234:SF10">
    <property type="entry name" value="RIKEN CDNA 6720489N17 GENE-RELATED"/>
    <property type="match status" value="1"/>
</dbReference>
<dbReference type="GO" id="GO:0005634">
    <property type="term" value="C:nucleus"/>
    <property type="evidence" value="ECO:0007669"/>
    <property type="project" value="UniProtKB-SubCell"/>
</dbReference>
<reference evidence="14 15" key="1">
    <citation type="submission" date="2019-06" db="EMBL/GenBank/DDBJ databases">
        <title>Draft genomes of female and male turbot (Scophthalmus maximus).</title>
        <authorList>
            <person name="Xu H."/>
            <person name="Xu X.-W."/>
            <person name="Shao C."/>
            <person name="Chen S."/>
        </authorList>
    </citation>
    <scope>NUCLEOTIDE SEQUENCE [LARGE SCALE GENOMIC DNA]</scope>
    <source>
        <strain evidence="14">Ysfricsl-2016a</strain>
        <tissue evidence="14">Blood</tissue>
    </source>
</reference>
<accession>A0A6A4TS84</accession>
<proteinExistence type="inferred from homology"/>
<dbReference type="PROSITE" id="PS00028">
    <property type="entry name" value="ZINC_FINGER_C2H2_1"/>
    <property type="match status" value="13"/>
</dbReference>
<keyword evidence="9" id="KW-0238">DNA-binding</keyword>
<feature type="domain" description="C2H2-type" evidence="13">
    <location>
        <begin position="356"/>
        <end position="383"/>
    </location>
</feature>
<feature type="domain" description="C2H2-type" evidence="13">
    <location>
        <begin position="496"/>
        <end position="523"/>
    </location>
</feature>
<keyword evidence="8" id="KW-0832">Ubl conjugation</keyword>
<dbReference type="PROSITE" id="PS50157">
    <property type="entry name" value="ZINC_FINGER_C2H2_2"/>
    <property type="match status" value="12"/>
</dbReference>
<keyword evidence="10" id="KW-0539">Nucleus</keyword>
<gene>
    <name evidence="14" type="ORF">F2P81_002100</name>
</gene>
<dbReference type="InterPro" id="IPR013087">
    <property type="entry name" value="Znf_C2H2_type"/>
</dbReference>
<dbReference type="InterPro" id="IPR050758">
    <property type="entry name" value="Znf_C2H2-type"/>
</dbReference>
<dbReference type="FunFam" id="3.30.160.60:FF:000624">
    <property type="entry name" value="zinc finger protein 697"/>
    <property type="match status" value="1"/>
</dbReference>
<dbReference type="GO" id="GO:0008270">
    <property type="term" value="F:zinc ion binding"/>
    <property type="evidence" value="ECO:0007669"/>
    <property type="project" value="UniProtKB-KW"/>
</dbReference>
<comment type="subcellular location">
    <subcellularLocation>
        <location evidence="1">Nucleus</location>
    </subcellularLocation>
</comment>
<evidence type="ECO:0000256" key="4">
    <source>
        <dbReference type="ARBA" id="ARBA00022723"/>
    </source>
</evidence>
<feature type="domain" description="C2H2-type" evidence="13">
    <location>
        <begin position="384"/>
        <end position="411"/>
    </location>
</feature>
<keyword evidence="5" id="KW-0677">Repeat</keyword>
<feature type="domain" description="C2H2-type" evidence="13">
    <location>
        <begin position="412"/>
        <end position="439"/>
    </location>
</feature>
<evidence type="ECO:0000256" key="10">
    <source>
        <dbReference type="ARBA" id="ARBA00023242"/>
    </source>
</evidence>
<dbReference type="Pfam" id="PF00096">
    <property type="entry name" value="zf-C2H2"/>
    <property type="match status" value="9"/>
</dbReference>
<evidence type="ECO:0000313" key="15">
    <source>
        <dbReference type="Proteomes" id="UP000438429"/>
    </source>
</evidence>
<evidence type="ECO:0000259" key="13">
    <source>
        <dbReference type="PROSITE" id="PS50157"/>
    </source>
</evidence>
<evidence type="ECO:0000256" key="1">
    <source>
        <dbReference type="ARBA" id="ARBA00004123"/>
    </source>
</evidence>
<dbReference type="SUPFAM" id="SSF57667">
    <property type="entry name" value="beta-beta-alpha zinc fingers"/>
    <property type="match status" value="6"/>
</dbReference>
<evidence type="ECO:0000256" key="6">
    <source>
        <dbReference type="ARBA" id="ARBA00022771"/>
    </source>
</evidence>
<evidence type="ECO:0000313" key="14">
    <source>
        <dbReference type="EMBL" id="KAF0045571.1"/>
    </source>
</evidence>
<dbReference type="Pfam" id="PF13912">
    <property type="entry name" value="zf-C2H2_6"/>
    <property type="match status" value="1"/>
</dbReference>
<feature type="domain" description="C2H2-type" evidence="13">
    <location>
        <begin position="440"/>
        <end position="467"/>
    </location>
</feature>
<dbReference type="FunFam" id="3.30.160.60:FF:000100">
    <property type="entry name" value="Zinc finger 45-like"/>
    <property type="match status" value="1"/>
</dbReference>
<name>A0A6A4TS84_SCOMX</name>
<dbReference type="PANTHER" id="PTHR23234">
    <property type="entry name" value="ZNF44 PROTEIN"/>
    <property type="match status" value="1"/>
</dbReference>
<dbReference type="FunFam" id="3.30.160.60:FF:001954">
    <property type="entry name" value="Zinc finger protein 787"/>
    <property type="match status" value="1"/>
</dbReference>
<feature type="compositionally biased region" description="Basic and acidic residues" evidence="12">
    <location>
        <begin position="77"/>
        <end position="92"/>
    </location>
</feature>
<comment type="similarity">
    <text evidence="2">Belongs to the krueppel C2H2-type zinc-finger protein family.</text>
</comment>
<dbReference type="GO" id="GO:0003677">
    <property type="term" value="F:DNA binding"/>
    <property type="evidence" value="ECO:0007669"/>
    <property type="project" value="UniProtKB-KW"/>
</dbReference>
<evidence type="ECO:0000256" key="9">
    <source>
        <dbReference type="ARBA" id="ARBA00023125"/>
    </source>
</evidence>
<evidence type="ECO:0000256" key="8">
    <source>
        <dbReference type="ARBA" id="ARBA00022843"/>
    </source>
</evidence>
<evidence type="ECO:0000256" key="3">
    <source>
        <dbReference type="ARBA" id="ARBA00022499"/>
    </source>
</evidence>
<keyword evidence="4" id="KW-0479">Metal-binding</keyword>
<feature type="domain" description="C2H2-type" evidence="13">
    <location>
        <begin position="468"/>
        <end position="495"/>
    </location>
</feature>
<comment type="caution">
    <text evidence="14">The sequence shown here is derived from an EMBL/GenBank/DDBJ whole genome shotgun (WGS) entry which is preliminary data.</text>
</comment>
<evidence type="ECO:0000256" key="12">
    <source>
        <dbReference type="SAM" id="MobiDB-lite"/>
    </source>
</evidence>
<dbReference type="AlphaFoldDB" id="A0A6A4TS84"/>
<feature type="domain" description="C2H2-type" evidence="13">
    <location>
        <begin position="524"/>
        <end position="551"/>
    </location>
</feature>
<dbReference type="Proteomes" id="UP000438429">
    <property type="component" value="Unassembled WGS sequence"/>
</dbReference>
<feature type="domain" description="C2H2-type" evidence="13">
    <location>
        <begin position="552"/>
        <end position="579"/>
    </location>
</feature>
<keyword evidence="3" id="KW-1017">Isopeptide bond</keyword>
<feature type="domain" description="C2H2-type" evidence="13">
    <location>
        <begin position="328"/>
        <end position="355"/>
    </location>
</feature>
<dbReference type="FunFam" id="3.30.160.60:FF:002343">
    <property type="entry name" value="Zinc finger protein 33A"/>
    <property type="match status" value="3"/>
</dbReference>
<keyword evidence="6 11" id="KW-0863">Zinc-finger</keyword>
<feature type="region of interest" description="Disordered" evidence="12">
    <location>
        <begin position="61"/>
        <end position="92"/>
    </location>
</feature>
<dbReference type="EMBL" id="VEVO01000002">
    <property type="protein sequence ID" value="KAF0045571.1"/>
    <property type="molecule type" value="Genomic_DNA"/>
</dbReference>
<feature type="domain" description="C2H2-type" evidence="13">
    <location>
        <begin position="195"/>
        <end position="223"/>
    </location>
</feature>
<organism evidence="14 15">
    <name type="scientific">Scophthalmus maximus</name>
    <name type="common">Turbot</name>
    <name type="synonym">Psetta maxima</name>
    <dbReference type="NCBI Taxonomy" id="52904"/>
    <lineage>
        <taxon>Eukaryota</taxon>
        <taxon>Metazoa</taxon>
        <taxon>Chordata</taxon>
        <taxon>Craniata</taxon>
        <taxon>Vertebrata</taxon>
        <taxon>Euteleostomi</taxon>
        <taxon>Actinopterygii</taxon>
        <taxon>Neopterygii</taxon>
        <taxon>Teleostei</taxon>
        <taxon>Neoteleostei</taxon>
        <taxon>Acanthomorphata</taxon>
        <taxon>Carangaria</taxon>
        <taxon>Pleuronectiformes</taxon>
        <taxon>Pleuronectoidei</taxon>
        <taxon>Scophthalmidae</taxon>
        <taxon>Scophthalmus</taxon>
    </lineage>
</organism>
<evidence type="ECO:0000256" key="11">
    <source>
        <dbReference type="PROSITE-ProRule" id="PRU00042"/>
    </source>
</evidence>
<feature type="region of interest" description="Disordered" evidence="12">
    <location>
        <begin position="664"/>
        <end position="683"/>
    </location>
</feature>
<evidence type="ECO:0000256" key="2">
    <source>
        <dbReference type="ARBA" id="ARBA00006991"/>
    </source>
</evidence>
<dbReference type="FunFam" id="3.30.160.60:FF:001498">
    <property type="entry name" value="Zinc finger protein 404"/>
    <property type="match status" value="1"/>
</dbReference>
<feature type="domain" description="C2H2-type" evidence="13">
    <location>
        <begin position="149"/>
        <end position="177"/>
    </location>
</feature>
<dbReference type="InterPro" id="IPR036236">
    <property type="entry name" value="Znf_C2H2_sf"/>
</dbReference>
<dbReference type="SMART" id="SM00355">
    <property type="entry name" value="ZnF_C2H2"/>
    <property type="match status" value="13"/>
</dbReference>
<evidence type="ECO:0000256" key="5">
    <source>
        <dbReference type="ARBA" id="ARBA00022737"/>
    </source>
</evidence>
<keyword evidence="7" id="KW-0862">Zinc</keyword>
<protein>
    <recommendedName>
        <fullName evidence="13">C2H2-type domain-containing protein</fullName>
    </recommendedName>
</protein>
<dbReference type="FunFam" id="3.30.160.60:FF:001397">
    <property type="entry name" value="Datilografo, isoform A"/>
    <property type="match status" value="1"/>
</dbReference>
<dbReference type="FunFam" id="3.30.160.60:FF:000690">
    <property type="entry name" value="Zinc finger protein 354C"/>
    <property type="match status" value="1"/>
</dbReference>
<feature type="domain" description="C2H2-type" evidence="13">
    <location>
        <begin position="300"/>
        <end position="327"/>
    </location>
</feature>
<evidence type="ECO:0000256" key="7">
    <source>
        <dbReference type="ARBA" id="ARBA00022833"/>
    </source>
</evidence>
<dbReference type="Gene3D" id="3.30.160.60">
    <property type="entry name" value="Classic Zinc Finger"/>
    <property type="match status" value="13"/>
</dbReference>